<dbReference type="Proteomes" id="UP000067625">
    <property type="component" value="Chromosome"/>
</dbReference>
<feature type="transmembrane region" description="Helical" evidence="1">
    <location>
        <begin position="13"/>
        <end position="30"/>
    </location>
</feature>
<gene>
    <name evidence="2" type="ORF">AM592_01810</name>
</gene>
<dbReference type="EMBL" id="CP012600">
    <property type="protein sequence ID" value="ALC80457.1"/>
    <property type="molecule type" value="Genomic_DNA"/>
</dbReference>
<keyword evidence="3" id="KW-1185">Reference proteome</keyword>
<dbReference type="PATRIC" id="fig|1441095.3.peg.382"/>
<dbReference type="AlphaFoldDB" id="A0A0M5J9G0"/>
<evidence type="ECO:0000313" key="2">
    <source>
        <dbReference type="EMBL" id="ALC80457.1"/>
    </source>
</evidence>
<organism evidence="2 3">
    <name type="scientific">Bacillus gobiensis</name>
    <dbReference type="NCBI Taxonomy" id="1441095"/>
    <lineage>
        <taxon>Bacteria</taxon>
        <taxon>Bacillati</taxon>
        <taxon>Bacillota</taxon>
        <taxon>Bacilli</taxon>
        <taxon>Bacillales</taxon>
        <taxon>Bacillaceae</taxon>
        <taxon>Bacillus</taxon>
    </lineage>
</organism>
<protein>
    <submittedName>
        <fullName evidence="2">Uncharacterized protein</fullName>
    </submittedName>
</protein>
<reference evidence="3" key="1">
    <citation type="submission" date="2015-08" db="EMBL/GenBank/DDBJ databases">
        <title>Genome sequencing project for genomic taxonomy and phylogenomics of Bacillus-like bacteria.</title>
        <authorList>
            <person name="Liu B."/>
            <person name="Wang J."/>
            <person name="Zhu Y."/>
            <person name="Liu G."/>
            <person name="Chen Q."/>
            <person name="Chen Z."/>
            <person name="Lan J."/>
            <person name="Che J."/>
            <person name="Ge C."/>
            <person name="Shi H."/>
            <person name="Pan Z."/>
            <person name="Liu X."/>
        </authorList>
    </citation>
    <scope>NUCLEOTIDE SEQUENCE [LARGE SCALE GENOMIC DNA]</scope>
    <source>
        <strain evidence="3">FJAT-4402</strain>
    </source>
</reference>
<evidence type="ECO:0000256" key="1">
    <source>
        <dbReference type="SAM" id="Phobius"/>
    </source>
</evidence>
<proteinExistence type="predicted"/>
<keyword evidence="1" id="KW-1133">Transmembrane helix</keyword>
<name>A0A0M5J9G0_9BACI</name>
<evidence type="ECO:0000313" key="3">
    <source>
        <dbReference type="Proteomes" id="UP000067625"/>
    </source>
</evidence>
<keyword evidence="1" id="KW-0812">Transmembrane</keyword>
<accession>A0A0M5J9G0</accession>
<reference evidence="2 3" key="2">
    <citation type="journal article" date="2016" name="Int. J. Syst. Evol. Microbiol.">
        <title>Bacillus gobiensis sp. nov., isolated from a soil sample.</title>
        <authorList>
            <person name="Liu B."/>
            <person name="Liu G.H."/>
            <person name="Cetin S."/>
            <person name="Schumann P."/>
            <person name="Pan Z.Z."/>
            <person name="Chen Q.Q."/>
        </authorList>
    </citation>
    <scope>NUCLEOTIDE SEQUENCE [LARGE SCALE GENOMIC DNA]</scope>
    <source>
        <strain evidence="2 3">FJAT-4402</strain>
    </source>
</reference>
<keyword evidence="1" id="KW-0472">Membrane</keyword>
<sequence>MRKGLIEDDSKDFTFNVVHFTHHLFVLIIYERMFFIQQEKIPIVMVKKAFERMYVFVLIHTKFLKAFTFYEEKIKCLLNLLSFTLLNDPVFYPTKLVCEQF</sequence>